<organism evidence="1 2">
    <name type="scientific">Undibacterium baiyunense</name>
    <dbReference type="NCBI Taxonomy" id="2828731"/>
    <lineage>
        <taxon>Bacteria</taxon>
        <taxon>Pseudomonadati</taxon>
        <taxon>Pseudomonadota</taxon>
        <taxon>Betaproteobacteria</taxon>
        <taxon>Burkholderiales</taxon>
        <taxon>Oxalobacteraceae</taxon>
        <taxon>Undibacterium</taxon>
    </lineage>
</organism>
<dbReference type="AlphaFoldDB" id="A0A941I3U8"/>
<sequence>MKLKETIIGERDIILSDDVVNILGPKLELRNCNLTLNCAADALVLAGVVVQGGSIVSTHGLINFHFERISLNDVRIFGSYIGVDFGHWESPSFYPIKSLDLSRANLHQCRLINCDVSEVKLPSWPCFAVQHPQQAVSYIASVSWPGTMGTSMRVCADQDEGCVAVVLNAENLAKRAGVSVNEVRCLVEGVPGVNIS</sequence>
<comment type="caution">
    <text evidence="1">The sequence shown here is derived from an EMBL/GenBank/DDBJ whole genome shotgun (WGS) entry which is preliminary data.</text>
</comment>
<dbReference type="Proteomes" id="UP000680158">
    <property type="component" value="Unassembled WGS sequence"/>
</dbReference>
<accession>A0A941I3U8</accession>
<evidence type="ECO:0000313" key="1">
    <source>
        <dbReference type="EMBL" id="MBR7747832.1"/>
    </source>
</evidence>
<dbReference type="RefSeq" id="WP_212685204.1">
    <property type="nucleotide sequence ID" value="NZ_JAGSPM010000009.1"/>
</dbReference>
<gene>
    <name evidence="1" type="ORF">KDM92_14700</name>
</gene>
<proteinExistence type="predicted"/>
<evidence type="ECO:0000313" key="2">
    <source>
        <dbReference type="Proteomes" id="UP000680158"/>
    </source>
</evidence>
<dbReference type="EMBL" id="JAGSPM010000009">
    <property type="protein sequence ID" value="MBR7747832.1"/>
    <property type="molecule type" value="Genomic_DNA"/>
</dbReference>
<name>A0A941I3U8_9BURK</name>
<keyword evidence="2" id="KW-1185">Reference proteome</keyword>
<protein>
    <submittedName>
        <fullName evidence="1">Uncharacterized protein</fullName>
    </submittedName>
</protein>
<reference evidence="1 2" key="1">
    <citation type="submission" date="2021-04" db="EMBL/GenBank/DDBJ databases">
        <title>novel species isolated from subtropical streams in China.</title>
        <authorList>
            <person name="Lu H."/>
        </authorList>
    </citation>
    <scope>NUCLEOTIDE SEQUENCE [LARGE SCALE GENOMIC DNA]</scope>
    <source>
        <strain evidence="1 2">BYS107W</strain>
    </source>
</reference>